<evidence type="ECO:0000313" key="1">
    <source>
        <dbReference type="EMBL" id="SET08321.1"/>
    </source>
</evidence>
<proteinExistence type="predicted"/>
<accession>A0A1I0BN72</accession>
<dbReference type="AlphaFoldDB" id="A0A1I0BN72"/>
<dbReference type="STRING" id="1120990.SAMN03080614_104411"/>
<reference evidence="2" key="1">
    <citation type="submission" date="2016-10" db="EMBL/GenBank/DDBJ databases">
        <authorList>
            <person name="Varghese N."/>
            <person name="Submissions S."/>
        </authorList>
    </citation>
    <scope>NUCLEOTIDE SEQUENCE [LARGE SCALE GENOMIC DNA]</scope>
    <source>
        <strain evidence="2">DSM 13577</strain>
    </source>
</reference>
<protein>
    <submittedName>
        <fullName evidence="1">Dehydrogenase (Flavoprotein)</fullName>
    </submittedName>
</protein>
<dbReference type="Proteomes" id="UP000243819">
    <property type="component" value="Unassembled WGS sequence"/>
</dbReference>
<organism evidence="1 2">
    <name type="scientific">Anaerobranca gottschalkii DSM 13577</name>
    <dbReference type="NCBI Taxonomy" id="1120990"/>
    <lineage>
        <taxon>Bacteria</taxon>
        <taxon>Bacillati</taxon>
        <taxon>Bacillota</taxon>
        <taxon>Clostridia</taxon>
        <taxon>Eubacteriales</taxon>
        <taxon>Proteinivoracaceae</taxon>
        <taxon>Anaerobranca</taxon>
    </lineage>
</organism>
<name>A0A1I0BN72_9FIRM</name>
<dbReference type="PANTHER" id="PTHR42685:SF18">
    <property type="entry name" value="DIGERANYLGERANYLGLYCEROPHOSPHOLIPID REDUCTASE"/>
    <property type="match status" value="1"/>
</dbReference>
<dbReference type="Pfam" id="PF13450">
    <property type="entry name" value="NAD_binding_8"/>
    <property type="match status" value="1"/>
</dbReference>
<dbReference type="PANTHER" id="PTHR42685">
    <property type="entry name" value="GERANYLGERANYL DIPHOSPHATE REDUCTASE"/>
    <property type="match status" value="1"/>
</dbReference>
<dbReference type="EMBL" id="FOIF01000044">
    <property type="protein sequence ID" value="SET08321.1"/>
    <property type="molecule type" value="Genomic_DNA"/>
</dbReference>
<dbReference type="InterPro" id="IPR036188">
    <property type="entry name" value="FAD/NAD-bd_sf"/>
</dbReference>
<dbReference type="InterPro" id="IPR050407">
    <property type="entry name" value="Geranylgeranyl_reductase"/>
</dbReference>
<dbReference type="PROSITE" id="PS51257">
    <property type="entry name" value="PROKAR_LIPOPROTEIN"/>
    <property type="match status" value="1"/>
</dbReference>
<dbReference type="OrthoDB" id="25353at2"/>
<sequence length="367" mass="42063">MPNTSKKRVAILGAGVSGLSCAIELEKYGIYPDIFEANKHLGSRGFNHALGWINLMYRPVRDPMLYLEEKYNIPLRAMEEIRRVNFYSANNFATMTGKLGYIHMAGPDERGILAQLRAFIKSPIYFNSIVNFRDLAKEYEYVVIATGTPEIPKLLGVWKTDVVGYVRGATVKGYFDPYTVVMWVNTKYAQRAYAYFVPWNDRKGSLILNCQEITGHAAGKMYDMFIDDIKWDVEFEEFHETPHTIGHVKRHQIDNLYLIGLAGGFLDPLFAFGNIESIESGLAAARSIALGWDFTKQIHLWLRRNQQLLMLRRYVDKFKDEDFDKVFDVVKSPGFRTLVAKTNINIIYIISKLANTLAGDKVDRVLW</sequence>
<dbReference type="Gene3D" id="3.50.50.60">
    <property type="entry name" value="FAD/NAD(P)-binding domain"/>
    <property type="match status" value="2"/>
</dbReference>
<gene>
    <name evidence="1" type="ORF">SAMN03080614_104411</name>
</gene>
<dbReference type="SUPFAM" id="SSF51905">
    <property type="entry name" value="FAD/NAD(P)-binding domain"/>
    <property type="match status" value="1"/>
</dbReference>
<dbReference type="RefSeq" id="WP_091351211.1">
    <property type="nucleotide sequence ID" value="NZ_FOIF01000044.1"/>
</dbReference>
<evidence type="ECO:0000313" key="2">
    <source>
        <dbReference type="Proteomes" id="UP000243819"/>
    </source>
</evidence>
<keyword evidence="2" id="KW-1185">Reference proteome</keyword>